<accession>A0AAN5CW96</accession>
<reference evidence="2" key="1">
    <citation type="submission" date="2022-10" db="EMBL/GenBank/DDBJ databases">
        <title>Genome assembly of Pristionchus species.</title>
        <authorList>
            <person name="Yoshida K."/>
            <person name="Sommer R.J."/>
        </authorList>
    </citation>
    <scope>NUCLEOTIDE SEQUENCE [LARGE SCALE GENOMIC DNA]</scope>
    <source>
        <strain evidence="2">RS5460</strain>
    </source>
</reference>
<protein>
    <submittedName>
        <fullName evidence="1">Uncharacterized protein</fullName>
    </submittedName>
</protein>
<evidence type="ECO:0000313" key="2">
    <source>
        <dbReference type="Proteomes" id="UP001328107"/>
    </source>
</evidence>
<comment type="caution">
    <text evidence="1">The sequence shown here is derived from an EMBL/GenBank/DDBJ whole genome shotgun (WGS) entry which is preliminary data.</text>
</comment>
<keyword evidence="2" id="KW-1185">Reference proteome</keyword>
<dbReference type="Proteomes" id="UP001328107">
    <property type="component" value="Unassembled WGS sequence"/>
</dbReference>
<gene>
    <name evidence="1" type="ORF">PMAYCL1PPCAC_21670</name>
</gene>
<dbReference type="AlphaFoldDB" id="A0AAN5CW96"/>
<dbReference type="EMBL" id="BTRK01000005">
    <property type="protein sequence ID" value="GMR51475.1"/>
    <property type="molecule type" value="Genomic_DNA"/>
</dbReference>
<evidence type="ECO:0000313" key="1">
    <source>
        <dbReference type="EMBL" id="GMR51475.1"/>
    </source>
</evidence>
<organism evidence="1 2">
    <name type="scientific">Pristionchus mayeri</name>
    <dbReference type="NCBI Taxonomy" id="1317129"/>
    <lineage>
        <taxon>Eukaryota</taxon>
        <taxon>Metazoa</taxon>
        <taxon>Ecdysozoa</taxon>
        <taxon>Nematoda</taxon>
        <taxon>Chromadorea</taxon>
        <taxon>Rhabditida</taxon>
        <taxon>Rhabditina</taxon>
        <taxon>Diplogasteromorpha</taxon>
        <taxon>Diplogasteroidea</taxon>
        <taxon>Neodiplogasteridae</taxon>
        <taxon>Pristionchus</taxon>
    </lineage>
</organism>
<sequence>KSAYRKRERRRQYAVHVHLIDREVDSGLREEFTLRICADFSRDRRTCLHSGPVGVWASYDMPIRIGCTEKRGREHDRV</sequence>
<feature type="non-terminal residue" evidence="1">
    <location>
        <position position="78"/>
    </location>
</feature>
<proteinExistence type="predicted"/>
<feature type="non-terminal residue" evidence="1">
    <location>
        <position position="1"/>
    </location>
</feature>
<name>A0AAN5CW96_9BILA</name>